<dbReference type="Pfam" id="PF03127">
    <property type="entry name" value="GAT"/>
    <property type="match status" value="1"/>
</dbReference>
<keyword evidence="9" id="KW-1185">Reference proteome</keyword>
<dbReference type="InterPro" id="IPR044836">
    <property type="entry name" value="TOL_plant"/>
</dbReference>
<dbReference type="PANTHER" id="PTHR46646">
    <property type="entry name" value="TOM1-LIKE PROTEIN 1"/>
    <property type="match status" value="1"/>
</dbReference>
<evidence type="ECO:0000259" key="6">
    <source>
        <dbReference type="PROSITE" id="PS50179"/>
    </source>
</evidence>
<dbReference type="InterPro" id="IPR004152">
    <property type="entry name" value="GAT_dom"/>
</dbReference>
<evidence type="ECO:0000256" key="2">
    <source>
        <dbReference type="ARBA" id="ARBA00007708"/>
    </source>
</evidence>
<accession>A0A833QVP3</accession>
<protein>
    <submittedName>
        <fullName evidence="8">TOM1-like protein 2</fullName>
    </submittedName>
</protein>
<gene>
    <name evidence="8" type="ORF">FCM35_KLT20467</name>
</gene>
<evidence type="ECO:0000256" key="3">
    <source>
        <dbReference type="ARBA" id="ARBA00022448"/>
    </source>
</evidence>
<evidence type="ECO:0000259" key="7">
    <source>
        <dbReference type="PROSITE" id="PS50909"/>
    </source>
</evidence>
<dbReference type="GO" id="GO:0035091">
    <property type="term" value="F:phosphatidylinositol binding"/>
    <property type="evidence" value="ECO:0007669"/>
    <property type="project" value="InterPro"/>
</dbReference>
<dbReference type="PROSITE" id="PS50909">
    <property type="entry name" value="GAT"/>
    <property type="match status" value="1"/>
</dbReference>
<keyword evidence="3" id="KW-0813">Transport</keyword>
<feature type="domain" description="VHS" evidence="6">
    <location>
        <begin position="55"/>
        <end position="183"/>
    </location>
</feature>
<dbReference type="OrthoDB" id="2018246at2759"/>
<comment type="similarity">
    <text evidence="2">Belongs to the TOM1 family.</text>
</comment>
<proteinExistence type="inferred from homology"/>
<dbReference type="Gene3D" id="1.25.40.90">
    <property type="match status" value="1"/>
</dbReference>
<dbReference type="Gene3D" id="1.20.58.160">
    <property type="match status" value="1"/>
</dbReference>
<evidence type="ECO:0000256" key="1">
    <source>
        <dbReference type="ARBA" id="ARBA00004170"/>
    </source>
</evidence>
<evidence type="ECO:0000313" key="9">
    <source>
        <dbReference type="Proteomes" id="UP000623129"/>
    </source>
</evidence>
<dbReference type="CDD" id="cd03561">
    <property type="entry name" value="VHS"/>
    <property type="match status" value="1"/>
</dbReference>
<dbReference type="PROSITE" id="PS50179">
    <property type="entry name" value="VHS"/>
    <property type="match status" value="1"/>
</dbReference>
<dbReference type="Pfam" id="PF00790">
    <property type="entry name" value="VHS"/>
    <property type="match status" value="1"/>
</dbReference>
<feature type="domain" description="GAT" evidence="7">
    <location>
        <begin position="223"/>
        <end position="310"/>
    </location>
</feature>
<dbReference type="PANTHER" id="PTHR46646:SF1">
    <property type="entry name" value="TOM1-LIKE PROTEIN 1"/>
    <property type="match status" value="1"/>
</dbReference>
<comment type="caution">
    <text evidence="8">The sequence shown here is derived from an EMBL/GenBank/DDBJ whole genome shotgun (WGS) entry which is preliminary data.</text>
</comment>
<evidence type="ECO:0000313" key="8">
    <source>
        <dbReference type="EMBL" id="KAF3335960.1"/>
    </source>
</evidence>
<dbReference type="SUPFAM" id="SSF48464">
    <property type="entry name" value="ENTH/VHS domain"/>
    <property type="match status" value="1"/>
</dbReference>
<dbReference type="AlphaFoldDB" id="A0A833QVP3"/>
<reference evidence="8" key="1">
    <citation type="submission" date="2020-01" db="EMBL/GenBank/DDBJ databases">
        <title>Genome sequence of Kobresia littledalei, the first chromosome-level genome in the family Cyperaceae.</title>
        <authorList>
            <person name="Qu G."/>
        </authorList>
    </citation>
    <scope>NUCLEOTIDE SEQUENCE</scope>
    <source>
        <strain evidence="8">C.B.Clarke</strain>
        <tissue evidence="8">Leaf</tissue>
    </source>
</reference>
<keyword evidence="5" id="KW-0472">Membrane</keyword>
<dbReference type="InterPro" id="IPR038425">
    <property type="entry name" value="GAT_sf"/>
</dbReference>
<comment type="subcellular location">
    <subcellularLocation>
        <location evidence="1">Membrane</location>
        <topology evidence="1">Peripheral membrane protein</topology>
    </subcellularLocation>
</comment>
<dbReference type="InterPro" id="IPR002014">
    <property type="entry name" value="VHS_dom"/>
</dbReference>
<keyword evidence="4" id="KW-0653">Protein transport</keyword>
<dbReference type="Proteomes" id="UP000623129">
    <property type="component" value="Unassembled WGS sequence"/>
</dbReference>
<evidence type="ECO:0000256" key="5">
    <source>
        <dbReference type="ARBA" id="ARBA00023136"/>
    </source>
</evidence>
<dbReference type="InterPro" id="IPR008942">
    <property type="entry name" value="ENTH_VHS"/>
</dbReference>
<dbReference type="SMART" id="SM00288">
    <property type="entry name" value="VHS"/>
    <property type="match status" value="1"/>
</dbReference>
<organism evidence="8 9">
    <name type="scientific">Carex littledalei</name>
    <dbReference type="NCBI Taxonomy" id="544730"/>
    <lineage>
        <taxon>Eukaryota</taxon>
        <taxon>Viridiplantae</taxon>
        <taxon>Streptophyta</taxon>
        <taxon>Embryophyta</taxon>
        <taxon>Tracheophyta</taxon>
        <taxon>Spermatophyta</taxon>
        <taxon>Magnoliopsida</taxon>
        <taxon>Liliopsida</taxon>
        <taxon>Poales</taxon>
        <taxon>Cyperaceae</taxon>
        <taxon>Cyperoideae</taxon>
        <taxon>Cariceae</taxon>
        <taxon>Carex</taxon>
        <taxon>Carex subgen. Euthyceras</taxon>
    </lineage>
</organism>
<evidence type="ECO:0000256" key="4">
    <source>
        <dbReference type="ARBA" id="ARBA00022927"/>
    </source>
</evidence>
<name>A0A833QVP3_9POAL</name>
<dbReference type="EMBL" id="SWLB01000008">
    <property type="protein sequence ID" value="KAF3335960.1"/>
    <property type="molecule type" value="Genomic_DNA"/>
</dbReference>
<dbReference type="GO" id="GO:0005737">
    <property type="term" value="C:cytoplasm"/>
    <property type="evidence" value="ECO:0007669"/>
    <property type="project" value="UniProtKB-ARBA"/>
</dbReference>
<dbReference type="GO" id="GO:0043328">
    <property type="term" value="P:protein transport to vacuole involved in ubiquitin-dependent protein catabolic process via the multivesicular body sorting pathway"/>
    <property type="evidence" value="ECO:0007669"/>
    <property type="project" value="InterPro"/>
</dbReference>
<dbReference type="GO" id="GO:0043130">
    <property type="term" value="F:ubiquitin binding"/>
    <property type="evidence" value="ECO:0007669"/>
    <property type="project" value="InterPro"/>
</dbReference>
<dbReference type="GO" id="GO:0016020">
    <property type="term" value="C:membrane"/>
    <property type="evidence" value="ECO:0007669"/>
    <property type="project" value="UniProtKB-SubCell"/>
</dbReference>
<sequence length="363" mass="40293">MSDGIADKVTSLGQRLKISGAEVGRKVSLRVSSMGVKMREFLQGPNEADQIVENATSANHNSPDWSVNLEICDRINSGLISGVEIIRAIKKRIMMKQQPRVQYLALVLLEACVKNCQRGFADVAAEGVLDEMVRVVDDPETVDSVRNKVLVLIEAWGESGELCYLPVYGVTYMSLKSRGIQFPGRDDESLAPVFTPSHTVPKETFYTDASYPTSHESPSVSSFTAEQTKEEFSVAHNTIELLSTVLSSSPQTDVLEDDLTSTLVAQCHQSQHTIQKIIELSGSNDEFLLEALNLNEELQKILSKYEELKKPQTVHQAEPEPATIPVVVELELPHEILSRMPAVVRTQMDEADQGMMHHKDDFI</sequence>
<dbReference type="SUPFAM" id="SSF89009">
    <property type="entry name" value="GAT-like domain"/>
    <property type="match status" value="1"/>
</dbReference>